<keyword evidence="4" id="KW-1185">Reference proteome</keyword>
<dbReference type="AlphaFoldDB" id="A0A0H3KJ16"/>
<reference evidence="3 4" key="1">
    <citation type="submission" date="2007-04" db="EMBL/GenBank/DDBJ databases">
        <title>Complete genome sequence of Burkholderia multivorans ATCC 17616.</title>
        <authorList>
            <person name="Ohtsubo Y."/>
            <person name="Yamashita A."/>
            <person name="Kurokawa K."/>
            <person name="Takami H."/>
            <person name="Yuhara S."/>
            <person name="Nishiyama E."/>
            <person name="Endo R."/>
            <person name="Miyazaki R."/>
            <person name="Ono A."/>
            <person name="Yano K."/>
            <person name="Ito M."/>
            <person name="Sota M."/>
            <person name="Yuji N."/>
            <person name="Hattori M."/>
            <person name="Tsuda M."/>
        </authorList>
    </citation>
    <scope>NUCLEOTIDE SEQUENCE [LARGE SCALE GENOMIC DNA]</scope>
    <source>
        <strain evidence="4">ATCC 17616 / 249</strain>
    </source>
</reference>
<feature type="region of interest" description="Disordered" evidence="1">
    <location>
        <begin position="156"/>
        <end position="199"/>
    </location>
</feature>
<evidence type="ECO:0000256" key="2">
    <source>
        <dbReference type="SAM" id="Phobius"/>
    </source>
</evidence>
<sequence length="318" mass="35117">MLRNGAEAACGTRRAAKWCPIFVRQCTIGVNAKLPADLSFFKLRFSSDAPRIEFAGGERGDNRGTKCPDPKALLDGIQQRFFICAWIFTAFQCACNGRFGMAVRIRRTAFGRVFFVFLRISVFAYASAYGAQPRAYRPGLPGWRAQKASVTLSFRRPSGRRNGRQSSYKQNAEDGVRLNEKRRTMERGDPRGTGCARAGRHAGAGRVAHVAAPGPHDIARVGRRRILAVRLGIACRLLGVPSRMSLSRRFPVPDSWPVVAFAPILSHISRCFILTTLRSRTVTGVVRRSQADRRDVAGFAAHTVFRGKTSVGTAMRDS</sequence>
<evidence type="ECO:0000256" key="1">
    <source>
        <dbReference type="SAM" id="MobiDB-lite"/>
    </source>
</evidence>
<dbReference type="KEGG" id="bmj:BMULJ_03177"/>
<accession>A0A0H3KJ16</accession>
<gene>
    <name evidence="3" type="ordered locus">BMULJ_03177</name>
</gene>
<keyword evidence="2" id="KW-0812">Transmembrane</keyword>
<evidence type="ECO:0000313" key="3">
    <source>
        <dbReference type="EMBL" id="BAG45051.1"/>
    </source>
</evidence>
<evidence type="ECO:0000313" key="4">
    <source>
        <dbReference type="Proteomes" id="UP000008815"/>
    </source>
</evidence>
<keyword evidence="2" id="KW-0472">Membrane</keyword>
<name>A0A0H3KJ16_BURM1</name>
<keyword evidence="2" id="KW-1133">Transmembrane helix</keyword>
<dbReference type="Proteomes" id="UP000008815">
    <property type="component" value="Chromosome 1"/>
</dbReference>
<dbReference type="STRING" id="395019.BMULJ_03177"/>
<organism evidence="3 4">
    <name type="scientific">Burkholderia multivorans (strain ATCC 17616 / 249)</name>
    <dbReference type="NCBI Taxonomy" id="395019"/>
    <lineage>
        <taxon>Bacteria</taxon>
        <taxon>Pseudomonadati</taxon>
        <taxon>Pseudomonadota</taxon>
        <taxon>Betaproteobacteria</taxon>
        <taxon>Burkholderiales</taxon>
        <taxon>Burkholderiaceae</taxon>
        <taxon>Burkholderia</taxon>
        <taxon>Burkholderia cepacia complex</taxon>
    </lineage>
</organism>
<protein>
    <submittedName>
        <fullName evidence="3">Uncharacterized protein</fullName>
    </submittedName>
</protein>
<feature type="compositionally biased region" description="Basic and acidic residues" evidence="1">
    <location>
        <begin position="171"/>
        <end position="190"/>
    </location>
</feature>
<dbReference type="KEGG" id="bmu:Bmul_0088"/>
<feature type="transmembrane region" description="Helical" evidence="2">
    <location>
        <begin position="109"/>
        <end position="128"/>
    </location>
</feature>
<dbReference type="EMBL" id="AP009385">
    <property type="protein sequence ID" value="BAG45051.1"/>
    <property type="molecule type" value="Genomic_DNA"/>
</dbReference>
<dbReference type="RefSeq" id="WP_012212467.1">
    <property type="nucleotide sequence ID" value="NC_010804.1"/>
</dbReference>
<proteinExistence type="predicted"/>
<dbReference type="HOGENOM" id="CLU_873394_0_0_4"/>